<dbReference type="Pfam" id="PF09736">
    <property type="entry name" value="Bud13"/>
    <property type="match status" value="1"/>
</dbReference>
<feature type="compositionally biased region" description="Basic and acidic residues" evidence="3">
    <location>
        <begin position="126"/>
        <end position="136"/>
    </location>
</feature>
<keyword evidence="4" id="KW-1185">Reference proteome</keyword>
<feature type="region of interest" description="Disordered" evidence="3">
    <location>
        <begin position="87"/>
        <end position="429"/>
    </location>
</feature>
<dbReference type="GeneID" id="115482249"/>
<proteinExistence type="inferred from homology"/>
<evidence type="ECO:0000313" key="4">
    <source>
        <dbReference type="Proteomes" id="UP000515156"/>
    </source>
</evidence>
<evidence type="ECO:0000256" key="2">
    <source>
        <dbReference type="ARBA" id="ARBA00014454"/>
    </source>
</evidence>
<dbReference type="PANTHER" id="PTHR31809:SF0">
    <property type="entry name" value="BUD13 HOMOLOG"/>
    <property type="match status" value="1"/>
</dbReference>
<dbReference type="OrthoDB" id="6022at2759"/>
<dbReference type="GO" id="GO:0005684">
    <property type="term" value="C:U2-type spliceosomal complex"/>
    <property type="evidence" value="ECO:0007669"/>
    <property type="project" value="TreeGrafter"/>
</dbReference>
<dbReference type="Proteomes" id="UP000515156">
    <property type="component" value="Chromosome 12"/>
</dbReference>
<feature type="compositionally biased region" description="Basic and acidic residues" evidence="3">
    <location>
        <begin position="606"/>
        <end position="626"/>
    </location>
</feature>
<reference evidence="5" key="1">
    <citation type="submission" date="2025-08" db="UniProtKB">
        <authorList>
            <consortium name="RefSeq"/>
        </authorList>
    </citation>
    <scope>IDENTIFICATION</scope>
</reference>
<dbReference type="CTD" id="84811"/>
<evidence type="ECO:0000313" key="5">
    <source>
        <dbReference type="RefSeq" id="XP_030077760.1"/>
    </source>
</evidence>
<feature type="compositionally biased region" description="Polar residues" evidence="3">
    <location>
        <begin position="444"/>
        <end position="453"/>
    </location>
</feature>
<dbReference type="InterPro" id="IPR051112">
    <property type="entry name" value="CWC26_splicing_factor"/>
</dbReference>
<feature type="compositionally biased region" description="Polar residues" evidence="3">
    <location>
        <begin position="386"/>
        <end position="402"/>
    </location>
</feature>
<feature type="region of interest" description="Disordered" evidence="3">
    <location>
        <begin position="671"/>
        <end position="705"/>
    </location>
</feature>
<dbReference type="GO" id="GO:0070274">
    <property type="term" value="C:RES complex"/>
    <property type="evidence" value="ECO:0007669"/>
    <property type="project" value="TreeGrafter"/>
</dbReference>
<dbReference type="GO" id="GO:0003723">
    <property type="term" value="F:RNA binding"/>
    <property type="evidence" value="ECO:0007669"/>
    <property type="project" value="TreeGrafter"/>
</dbReference>
<sequence length="752" mass="86158">MDALSRKVSGPPLSKAEYLKRYLSGEQTKKRKKRPKPSGKGMRIVDDDDVSWRDQSNREEMVEEEEEDLPVVAEFIDERPEEVKRMEEFQMSNKWKVLKDQNGDRRSSDISLTTTSTVSSENASSKQEENETRHSPDASPPCRLRHDSPKGSLCHDSPDASPTRRPRHDSPDASLPRRQRHDSPDASPPRRQRHDSPDASPPRRQRHDSPDASQPRRQRHDSPDASPPRRQRHDSPDASPPRRPCHDSPDASPPRRPRHDSPNASPPRRLRHDSPDALPPRRPRHDSPDASPPRRPRHDSPNASPPRRPRHDSPDASPPRRPRHDSPDASPPRRPRHDSPDASPPRRPRHDSPDTSPPRKGQCFSDQFPPPKKLKKGLLTDLPSKKISQSMDKMQPSTSSQERGPIPTRKHHSSSDLSPARNSRHDFDVDTPLSYKKQCFSLASGKNQSSTRGKTAFHHHHDLDVTSLSRNSSDSDISPPRNTRRSSPGHSDLSPPRRQQQKSLDSDLSPPRRNQDLGRPPQTQKCSNLSPSRQRTSRWSPQRVQGEGSKVSQMLSGGKAGLVSAKVLKEEQEETRRRERDNKHLEDESQTAKTIFRDKSGRKRDLKQERLDQQQKADKKAERDAQYAKWGKGLVQKEQQEQNLQDAVKEMEKPLARYIHDKDLDQMLREQEREGDPMANFIKKKKAKETTNKKERPRYSGPAPPLNRFNIWPGYRWDGVDRSNGFEQQRFARLANQKAVQEVAYKWSVEDM</sequence>
<dbReference type="InterPro" id="IPR018609">
    <property type="entry name" value="Bud13"/>
</dbReference>
<feature type="compositionally biased region" description="Basic and acidic residues" evidence="3">
    <location>
        <begin position="97"/>
        <end position="108"/>
    </location>
</feature>
<gene>
    <name evidence="5" type="primary">BUD13</name>
</gene>
<comment type="similarity">
    <text evidence="1">Belongs to the CWC26 family.</text>
</comment>
<feature type="compositionally biased region" description="Basic and acidic residues" evidence="3">
    <location>
        <begin position="688"/>
        <end position="698"/>
    </location>
</feature>
<evidence type="ECO:0000256" key="3">
    <source>
        <dbReference type="SAM" id="MobiDB-lite"/>
    </source>
</evidence>
<dbReference type="AlphaFoldDB" id="A0A6P7ZWK7"/>
<feature type="compositionally biased region" description="Polar residues" evidence="3">
    <location>
        <begin position="109"/>
        <end position="125"/>
    </location>
</feature>
<accession>A0A6P7ZWK7</accession>
<feature type="compositionally biased region" description="Low complexity" evidence="3">
    <location>
        <begin position="467"/>
        <end position="481"/>
    </location>
</feature>
<evidence type="ECO:0000256" key="1">
    <source>
        <dbReference type="ARBA" id="ARBA00011069"/>
    </source>
</evidence>
<name>A0A6P7ZWK7_9AMPH</name>
<feature type="region of interest" description="Disordered" evidence="3">
    <location>
        <begin position="443"/>
        <end position="645"/>
    </location>
</feature>
<dbReference type="InParanoid" id="A0A6P7ZWK7"/>
<dbReference type="RefSeq" id="XP_030077760.1">
    <property type="nucleotide sequence ID" value="XM_030221900.1"/>
</dbReference>
<feature type="compositionally biased region" description="Polar residues" evidence="3">
    <location>
        <begin position="521"/>
        <end position="543"/>
    </location>
</feature>
<organism evidence="4 5">
    <name type="scientific">Microcaecilia unicolor</name>
    <dbReference type="NCBI Taxonomy" id="1415580"/>
    <lineage>
        <taxon>Eukaryota</taxon>
        <taxon>Metazoa</taxon>
        <taxon>Chordata</taxon>
        <taxon>Craniata</taxon>
        <taxon>Vertebrata</taxon>
        <taxon>Euteleostomi</taxon>
        <taxon>Amphibia</taxon>
        <taxon>Gymnophiona</taxon>
        <taxon>Siphonopidae</taxon>
        <taxon>Microcaecilia</taxon>
    </lineage>
</organism>
<feature type="compositionally biased region" description="Basic and acidic residues" evidence="3">
    <location>
        <begin position="567"/>
        <end position="587"/>
    </location>
</feature>
<protein>
    <recommendedName>
        <fullName evidence="2">BUD13 homolog</fullName>
    </recommendedName>
</protein>
<feature type="region of interest" description="Disordered" evidence="3">
    <location>
        <begin position="1"/>
        <end position="68"/>
    </location>
</feature>
<feature type="compositionally biased region" description="Basic and acidic residues" evidence="3">
    <location>
        <begin position="50"/>
        <end position="60"/>
    </location>
</feature>
<dbReference type="FunCoup" id="A0A6P7ZWK7">
    <property type="interactions" value="3385"/>
</dbReference>
<dbReference type="GO" id="GO:0000398">
    <property type="term" value="P:mRNA splicing, via spliceosome"/>
    <property type="evidence" value="ECO:0007669"/>
    <property type="project" value="TreeGrafter"/>
</dbReference>
<dbReference type="PANTHER" id="PTHR31809">
    <property type="entry name" value="BUD13 HOMOLOG"/>
    <property type="match status" value="1"/>
</dbReference>
<dbReference type="KEGG" id="muo:115482249"/>